<dbReference type="GO" id="GO:0016627">
    <property type="term" value="F:oxidoreductase activity, acting on the CH-CH group of donors"/>
    <property type="evidence" value="ECO:0007669"/>
    <property type="project" value="InterPro"/>
</dbReference>
<evidence type="ECO:0000256" key="4">
    <source>
        <dbReference type="ARBA" id="ARBA00022989"/>
    </source>
</evidence>
<dbReference type="AlphaFoldDB" id="A0A4S8LBV2"/>
<reference evidence="8 9" key="1">
    <citation type="journal article" date="2019" name="Nat. Ecol. Evol.">
        <title>Megaphylogeny resolves global patterns of mushroom evolution.</title>
        <authorList>
            <person name="Varga T."/>
            <person name="Krizsan K."/>
            <person name="Foldi C."/>
            <person name="Dima B."/>
            <person name="Sanchez-Garcia M."/>
            <person name="Sanchez-Ramirez S."/>
            <person name="Szollosi G.J."/>
            <person name="Szarkandi J.G."/>
            <person name="Papp V."/>
            <person name="Albert L."/>
            <person name="Andreopoulos W."/>
            <person name="Angelini C."/>
            <person name="Antonin V."/>
            <person name="Barry K.W."/>
            <person name="Bougher N.L."/>
            <person name="Buchanan P."/>
            <person name="Buyck B."/>
            <person name="Bense V."/>
            <person name="Catcheside P."/>
            <person name="Chovatia M."/>
            <person name="Cooper J."/>
            <person name="Damon W."/>
            <person name="Desjardin D."/>
            <person name="Finy P."/>
            <person name="Geml J."/>
            <person name="Haridas S."/>
            <person name="Hughes K."/>
            <person name="Justo A."/>
            <person name="Karasinski D."/>
            <person name="Kautmanova I."/>
            <person name="Kiss B."/>
            <person name="Kocsube S."/>
            <person name="Kotiranta H."/>
            <person name="LaButti K.M."/>
            <person name="Lechner B.E."/>
            <person name="Liimatainen K."/>
            <person name="Lipzen A."/>
            <person name="Lukacs Z."/>
            <person name="Mihaltcheva S."/>
            <person name="Morgado L.N."/>
            <person name="Niskanen T."/>
            <person name="Noordeloos M.E."/>
            <person name="Ohm R.A."/>
            <person name="Ortiz-Santana B."/>
            <person name="Ovrebo C."/>
            <person name="Racz N."/>
            <person name="Riley R."/>
            <person name="Savchenko A."/>
            <person name="Shiryaev A."/>
            <person name="Soop K."/>
            <person name="Spirin V."/>
            <person name="Szebenyi C."/>
            <person name="Tomsovsky M."/>
            <person name="Tulloss R.E."/>
            <person name="Uehling J."/>
            <person name="Grigoriev I.V."/>
            <person name="Vagvolgyi C."/>
            <person name="Papp T."/>
            <person name="Martin F.M."/>
            <person name="Miettinen O."/>
            <person name="Hibbett D.S."/>
            <person name="Nagy L.G."/>
        </authorList>
    </citation>
    <scope>NUCLEOTIDE SEQUENCE [LARGE SCALE GENOMIC DNA]</scope>
    <source>
        <strain evidence="8 9">CBS 962.96</strain>
    </source>
</reference>
<dbReference type="Proteomes" id="UP000297245">
    <property type="component" value="Unassembled WGS sequence"/>
</dbReference>
<feature type="domain" description="3-oxo-5-alpha-steroid 4-dehydrogenase C-terminal" evidence="7">
    <location>
        <begin position="117"/>
        <end position="236"/>
    </location>
</feature>
<evidence type="ECO:0000313" key="8">
    <source>
        <dbReference type="EMBL" id="THU86150.1"/>
    </source>
</evidence>
<dbReference type="GO" id="GO:0016020">
    <property type="term" value="C:membrane"/>
    <property type="evidence" value="ECO:0007669"/>
    <property type="project" value="UniProtKB-SubCell"/>
</dbReference>
<gene>
    <name evidence="8" type="ORF">K435DRAFT_731778</name>
</gene>
<dbReference type="InterPro" id="IPR039357">
    <property type="entry name" value="SRD5A/TECR"/>
</dbReference>
<sequence length="313" mass="35331">MTSLSTTQTRFLYDSARKWFTLVSTVVCPVTFVINAPFGRFAQKRDSLLSFDGRKSWIVMEIVSPLMFLYSFLTSPLSPGATISRSQKILAAAYLMHYANRAIISPLRTPSRSKAHIVVPLSGIAFNILNGSLMGAYVASAATREYLRSIGPFFYAGLALWAAGFVGNVVHDEILLDLRRKAGDKKDKERDSSSQKKNEQHYAIPYGLLYKYISYPNYFCEWIEWLGFALAASPVPRVSLRSILSVLASKDAFLSFLYGSPSSFAPTLTPPWLFLLNEIVLMFPRAYKGHQWYHERFGDSYPKERTIVVPFVL</sequence>
<evidence type="ECO:0000256" key="1">
    <source>
        <dbReference type="ARBA" id="ARBA00004141"/>
    </source>
</evidence>
<feature type="transmembrane region" description="Helical" evidence="6">
    <location>
        <begin position="20"/>
        <end position="38"/>
    </location>
</feature>
<evidence type="ECO:0000256" key="3">
    <source>
        <dbReference type="ARBA" id="ARBA00022692"/>
    </source>
</evidence>
<keyword evidence="4 6" id="KW-1133">Transmembrane helix</keyword>
<proteinExistence type="inferred from homology"/>
<feature type="transmembrane region" description="Helical" evidence="6">
    <location>
        <begin position="119"/>
        <end position="140"/>
    </location>
</feature>
<dbReference type="PANTHER" id="PTHR10556">
    <property type="entry name" value="3-OXO-5-ALPHA-STEROID 4-DEHYDROGENASE"/>
    <property type="match status" value="1"/>
</dbReference>
<name>A0A4S8LBV2_DENBC</name>
<dbReference type="PROSITE" id="PS50244">
    <property type="entry name" value="S5A_REDUCTASE"/>
    <property type="match status" value="1"/>
</dbReference>
<organism evidence="8 9">
    <name type="scientific">Dendrothele bispora (strain CBS 962.96)</name>
    <dbReference type="NCBI Taxonomy" id="1314807"/>
    <lineage>
        <taxon>Eukaryota</taxon>
        <taxon>Fungi</taxon>
        <taxon>Dikarya</taxon>
        <taxon>Basidiomycota</taxon>
        <taxon>Agaricomycotina</taxon>
        <taxon>Agaricomycetes</taxon>
        <taxon>Agaricomycetidae</taxon>
        <taxon>Agaricales</taxon>
        <taxon>Agaricales incertae sedis</taxon>
        <taxon>Dendrothele</taxon>
    </lineage>
</organism>
<evidence type="ECO:0000313" key="9">
    <source>
        <dbReference type="Proteomes" id="UP000297245"/>
    </source>
</evidence>
<keyword evidence="3 6" id="KW-0812">Transmembrane</keyword>
<dbReference type="Gene3D" id="1.20.120.1630">
    <property type="match status" value="1"/>
</dbReference>
<accession>A0A4S8LBV2</accession>
<feature type="transmembrane region" description="Helical" evidence="6">
    <location>
        <begin position="58"/>
        <end position="77"/>
    </location>
</feature>
<comment type="similarity">
    <text evidence="2">Belongs to the steroid 5-alpha reductase family.</text>
</comment>
<evidence type="ECO:0000259" key="7">
    <source>
        <dbReference type="Pfam" id="PF02544"/>
    </source>
</evidence>
<keyword evidence="5 6" id="KW-0472">Membrane</keyword>
<keyword evidence="9" id="KW-1185">Reference proteome</keyword>
<dbReference type="GO" id="GO:0006629">
    <property type="term" value="P:lipid metabolic process"/>
    <property type="evidence" value="ECO:0007669"/>
    <property type="project" value="InterPro"/>
</dbReference>
<comment type="subcellular location">
    <subcellularLocation>
        <location evidence="1">Membrane</location>
        <topology evidence="1">Multi-pass membrane protein</topology>
    </subcellularLocation>
</comment>
<evidence type="ECO:0000256" key="6">
    <source>
        <dbReference type="SAM" id="Phobius"/>
    </source>
</evidence>
<dbReference type="EMBL" id="ML179510">
    <property type="protein sequence ID" value="THU86150.1"/>
    <property type="molecule type" value="Genomic_DNA"/>
</dbReference>
<dbReference type="InterPro" id="IPR001104">
    <property type="entry name" value="3-oxo-5_a-steroid_4-DH_C"/>
</dbReference>
<dbReference type="PANTHER" id="PTHR10556:SF43">
    <property type="entry name" value="STEROID 5-ALPHA-REDUCTASE DET2"/>
    <property type="match status" value="1"/>
</dbReference>
<dbReference type="OrthoDB" id="5788137at2759"/>
<dbReference type="Pfam" id="PF02544">
    <property type="entry name" value="Steroid_dh"/>
    <property type="match status" value="2"/>
</dbReference>
<feature type="domain" description="3-oxo-5-alpha-steroid 4-dehydrogenase C-terminal" evidence="7">
    <location>
        <begin position="270"/>
        <end position="313"/>
    </location>
</feature>
<evidence type="ECO:0000256" key="5">
    <source>
        <dbReference type="ARBA" id="ARBA00023136"/>
    </source>
</evidence>
<protein>
    <recommendedName>
        <fullName evidence="7">3-oxo-5-alpha-steroid 4-dehydrogenase C-terminal domain-containing protein</fullName>
    </recommendedName>
</protein>
<evidence type="ECO:0000256" key="2">
    <source>
        <dbReference type="ARBA" id="ARBA00007742"/>
    </source>
</evidence>
<feature type="transmembrane region" description="Helical" evidence="6">
    <location>
        <begin position="152"/>
        <end position="171"/>
    </location>
</feature>